<protein>
    <recommendedName>
        <fullName evidence="4">Kynureninase</fullName>
        <ecNumber evidence="4">3.7.1.3</ecNumber>
    </recommendedName>
    <alternativeName>
        <fullName evidence="4">L-kynurenine hydrolase</fullName>
    </alternativeName>
</protein>
<dbReference type="HAMAP" id="MF_01970">
    <property type="entry name" value="Kynureninase"/>
    <property type="match status" value="1"/>
</dbReference>
<dbReference type="SUPFAM" id="SSF53383">
    <property type="entry name" value="PLP-dependent transferases"/>
    <property type="match status" value="1"/>
</dbReference>
<evidence type="ECO:0000313" key="6">
    <source>
        <dbReference type="Proteomes" id="UP000570595"/>
    </source>
</evidence>
<dbReference type="GO" id="GO:0006488">
    <property type="term" value="P:dolichol-linked oligosaccharide biosynthetic process"/>
    <property type="evidence" value="ECO:0007669"/>
    <property type="project" value="InterPro"/>
</dbReference>
<dbReference type="Gene3D" id="3.40.640.10">
    <property type="entry name" value="Type I PLP-dependent aspartate aminotransferase-like (Major domain)"/>
    <property type="match status" value="1"/>
</dbReference>
<dbReference type="Gene3D" id="3.90.1150.10">
    <property type="entry name" value="Aspartate Aminotransferase, domain 1"/>
    <property type="match status" value="1"/>
</dbReference>
<feature type="binding site" evidence="4">
    <location>
        <position position="497"/>
    </location>
    <ligand>
        <name>pyridoxal 5'-phosphate</name>
        <dbReference type="ChEBI" id="CHEBI:597326"/>
    </ligand>
</feature>
<dbReference type="EC" id="3.7.1.3" evidence="4"/>
<accession>A0A7J6L9V2</accession>
<reference evidence="5 6" key="1">
    <citation type="submission" date="2020-04" db="EMBL/GenBank/DDBJ databases">
        <title>Perkinsus olseni comparative genomics.</title>
        <authorList>
            <person name="Bogema D.R."/>
        </authorList>
    </citation>
    <scope>NUCLEOTIDE SEQUENCE [LARGE SCALE GENOMIC DNA]</scope>
    <source>
        <strain evidence="5">ATCC PRA-179</strain>
    </source>
</reference>
<comment type="subcellular location">
    <subcellularLocation>
        <location evidence="4">Cytoplasm</location>
    </subcellularLocation>
</comment>
<dbReference type="OrthoDB" id="5978656at2759"/>
<dbReference type="UniPathway" id="UPA00334">
    <property type="reaction ID" value="UER00455"/>
</dbReference>
<comment type="pathway">
    <text evidence="4">Cofactor biosynthesis; NAD(+) biosynthesis; quinolinate from L-kynurenine: step 2/3.</text>
</comment>
<dbReference type="GO" id="GO:0097053">
    <property type="term" value="P:L-kynurenine catabolic process"/>
    <property type="evidence" value="ECO:0007669"/>
    <property type="project" value="UniProtKB-UniRule"/>
</dbReference>
<keyword evidence="4" id="KW-0963">Cytoplasm</keyword>
<name>A0A7J6L9V2_PEROL</name>
<dbReference type="GO" id="GO:0019441">
    <property type="term" value="P:L-tryptophan catabolic process to kynurenine"/>
    <property type="evidence" value="ECO:0007669"/>
    <property type="project" value="TreeGrafter"/>
</dbReference>
<keyword evidence="2 4" id="KW-0378">Hydrolase</keyword>
<feature type="binding site" evidence="4">
    <location>
        <position position="532"/>
    </location>
    <ligand>
        <name>pyridoxal 5'-phosphate</name>
        <dbReference type="ChEBI" id="CHEBI:597326"/>
    </ligand>
</feature>
<keyword evidence="3 4" id="KW-0663">Pyridoxal phosphate</keyword>
<dbReference type="UniPathway" id="UPA00253">
    <property type="reaction ID" value="UER00329"/>
</dbReference>
<dbReference type="GO" id="GO:0005737">
    <property type="term" value="C:cytoplasm"/>
    <property type="evidence" value="ECO:0007669"/>
    <property type="project" value="UniProtKB-SubCell"/>
</dbReference>
<dbReference type="Pfam" id="PF08660">
    <property type="entry name" value="Alg14"/>
    <property type="match status" value="1"/>
</dbReference>
<dbReference type="Pfam" id="PF22580">
    <property type="entry name" value="KYNU_C"/>
    <property type="match status" value="1"/>
</dbReference>
<evidence type="ECO:0000256" key="2">
    <source>
        <dbReference type="ARBA" id="ARBA00022801"/>
    </source>
</evidence>
<dbReference type="InterPro" id="IPR013969">
    <property type="entry name" value="Oligosacch_biosynth_Alg14"/>
</dbReference>
<comment type="similarity">
    <text evidence="4">Belongs to the kynureninase family.</text>
</comment>
<comment type="caution">
    <text evidence="5">The sequence shown here is derived from an EMBL/GenBank/DDBJ whole genome shotgun (WGS) entry which is preliminary data.</text>
</comment>
<dbReference type="Proteomes" id="UP000570595">
    <property type="component" value="Unassembled WGS sequence"/>
</dbReference>
<comment type="catalytic activity">
    <reaction evidence="4">
        <text>L-kynurenine + H2O = anthranilate + L-alanine + H(+)</text>
        <dbReference type="Rhea" id="RHEA:16813"/>
        <dbReference type="ChEBI" id="CHEBI:15377"/>
        <dbReference type="ChEBI" id="CHEBI:15378"/>
        <dbReference type="ChEBI" id="CHEBI:16567"/>
        <dbReference type="ChEBI" id="CHEBI:57959"/>
        <dbReference type="ChEBI" id="CHEBI:57972"/>
        <dbReference type="EC" id="3.7.1.3"/>
    </reaction>
</comment>
<proteinExistence type="inferred from homology"/>
<organism evidence="5 6">
    <name type="scientific">Perkinsus olseni</name>
    <name type="common">Perkinsus atlanticus</name>
    <dbReference type="NCBI Taxonomy" id="32597"/>
    <lineage>
        <taxon>Eukaryota</taxon>
        <taxon>Sar</taxon>
        <taxon>Alveolata</taxon>
        <taxon>Perkinsozoa</taxon>
        <taxon>Perkinsea</taxon>
        <taxon>Perkinsida</taxon>
        <taxon>Perkinsidae</taxon>
        <taxon>Perkinsus</taxon>
    </lineage>
</organism>
<dbReference type="GO" id="GO:0030429">
    <property type="term" value="F:kynureninase activity"/>
    <property type="evidence" value="ECO:0007669"/>
    <property type="project" value="UniProtKB-UniRule"/>
</dbReference>
<feature type="binding site" evidence="4">
    <location>
        <position position="347"/>
    </location>
    <ligand>
        <name>pyridoxal 5'-phosphate</name>
        <dbReference type="ChEBI" id="CHEBI:597326"/>
    </ligand>
</feature>
<dbReference type="AlphaFoldDB" id="A0A7J6L9V2"/>
<keyword evidence="1 4" id="KW-0662">Pyridine nucleotide biosynthesis</keyword>
<dbReference type="GO" id="GO:0030170">
    <property type="term" value="F:pyridoxal phosphate binding"/>
    <property type="evidence" value="ECO:0007669"/>
    <property type="project" value="UniProtKB-UniRule"/>
</dbReference>
<dbReference type="NCBIfam" id="TIGR01814">
    <property type="entry name" value="kynureninase"/>
    <property type="match status" value="1"/>
</dbReference>
<comment type="caution">
    <text evidence="4">Lacks conserved residue(s) required for the propagation of feature annotation.</text>
</comment>
<dbReference type="PANTHER" id="PTHR14084">
    <property type="entry name" value="KYNURENINASE"/>
    <property type="match status" value="1"/>
</dbReference>
<sequence length="699" mass="76863">MNQSRTKKGGGESAREMMVVLGSGGHTNEMLTILEALLNDKRAERISTLHLVLAETDQGSVARAKKLLEGRQLKVEWQLIPRSREVGQRPSGLVDNSRVYSFAPLRAVMVTYDDVSGAGLLRDRAIRLLHNDLHNAGIDLGMPFHSMEITTLSTTSERPRMPTESSKVEVNSACAEFGPGSETGSGMPRPDKEVVYQGVKIGTIRASDGCVEVTDVGAALEKLTEHLGVDDLEGLLGCLDDDDPLRELRGEFANEVEDEFVFPQSLRGDAGDNNKVIYFLGNSLGLMSRRVKELVNRELTKWADLAIEGHFRGDLPWMPMDRYMLKAMSAIVGAASVDEVALMNSVTVNLHLLLVSHRVETSARSEVDASPAITTHVGKASRSSPSGNSFVCLVVSQLELHGFTREEALIELYPREGEYTLRTDDILAEIDRNKGSLAVVCLSGVQYYSGQYFNIPLITAATRKAGAFSLWDLAHATGNVDLALHQWGVDGAVWCTYKYLNSGAGGIGGLFLHQRHHHRNSGPDQQPYLKGWWGHLESTRFAMTNEWEPEVGAAAMRLSNVPMLAGTAMMGSLEIFSKTSMTQLRTKSILLTGLLDRELRRLACPSDDEATEIFKIITPEDPCQRGAQLSLRFQAVPPGAAEENVTAFTLRVHRQLEARGVITDYRNPNLIRAAPAPLYCRFADVGDFICRLQSALFDL</sequence>
<feature type="binding site" evidence="4">
    <location>
        <position position="443"/>
    </location>
    <ligand>
        <name>pyridoxal 5'-phosphate</name>
        <dbReference type="ChEBI" id="CHEBI:597326"/>
    </ligand>
</feature>
<comment type="catalytic activity">
    <reaction evidence="4">
        <text>3-hydroxy-L-kynurenine + H2O = 3-hydroxyanthranilate + L-alanine + H(+)</text>
        <dbReference type="Rhea" id="RHEA:25143"/>
        <dbReference type="ChEBI" id="CHEBI:15377"/>
        <dbReference type="ChEBI" id="CHEBI:15378"/>
        <dbReference type="ChEBI" id="CHEBI:36559"/>
        <dbReference type="ChEBI" id="CHEBI:57972"/>
        <dbReference type="ChEBI" id="CHEBI:58125"/>
    </reaction>
</comment>
<dbReference type="GO" id="GO:0019805">
    <property type="term" value="P:quinolinate biosynthetic process"/>
    <property type="evidence" value="ECO:0007669"/>
    <property type="project" value="UniProtKB-UniRule"/>
</dbReference>
<comment type="subunit">
    <text evidence="4">Homodimer.</text>
</comment>
<dbReference type="InterPro" id="IPR010111">
    <property type="entry name" value="Kynureninase"/>
</dbReference>
<dbReference type="InterPro" id="IPR015422">
    <property type="entry name" value="PyrdxlP-dep_Trfase_small"/>
</dbReference>
<dbReference type="InterPro" id="IPR015424">
    <property type="entry name" value="PyrdxlP-dep_Trfase"/>
</dbReference>
<feature type="binding site" evidence="4">
    <location>
        <position position="560"/>
    </location>
    <ligand>
        <name>pyridoxal 5'-phosphate</name>
        <dbReference type="ChEBI" id="CHEBI:597326"/>
    </ligand>
</feature>
<dbReference type="GO" id="GO:0034354">
    <property type="term" value="P:'de novo' NAD+ biosynthetic process from L-tryptophan"/>
    <property type="evidence" value="ECO:0007669"/>
    <property type="project" value="UniProtKB-UniRule"/>
</dbReference>
<evidence type="ECO:0000313" key="5">
    <source>
        <dbReference type="EMBL" id="KAF4655997.1"/>
    </source>
</evidence>
<dbReference type="InterPro" id="IPR015421">
    <property type="entry name" value="PyrdxlP-dep_Trfase_major"/>
</dbReference>
<comment type="pathway">
    <text evidence="4">Amino-acid degradation; L-kynurenine degradation; L-alanine and anthranilate from L-kynurenine: step 1/1.</text>
</comment>
<evidence type="ECO:0000256" key="1">
    <source>
        <dbReference type="ARBA" id="ARBA00022642"/>
    </source>
</evidence>
<dbReference type="EMBL" id="JABAHT010000434">
    <property type="protein sequence ID" value="KAF4655997.1"/>
    <property type="molecule type" value="Genomic_DNA"/>
</dbReference>
<comment type="cofactor">
    <cofactor evidence="4">
        <name>pyridoxal 5'-phosphate</name>
        <dbReference type="ChEBI" id="CHEBI:597326"/>
    </cofactor>
</comment>
<feature type="binding site" evidence="4">
    <location>
        <position position="475"/>
    </location>
    <ligand>
        <name>pyridoxal 5'-phosphate</name>
        <dbReference type="ChEBI" id="CHEBI:597326"/>
    </ligand>
</feature>
<dbReference type="GO" id="GO:0043420">
    <property type="term" value="P:anthranilate metabolic process"/>
    <property type="evidence" value="ECO:0007669"/>
    <property type="project" value="UniProtKB-UniRule"/>
</dbReference>
<feature type="modified residue" description="N6-(pyridoxal phosphate)lysine" evidence="4">
    <location>
        <position position="498"/>
    </location>
</feature>
<comment type="function">
    <text evidence="4">Catalyzes the cleavage of L-kynurenine (L-Kyn) and L-3-hydroxykynurenine (L-3OHKyn) into anthranilic acid (AA) and 3-hydroxyanthranilic acid (3-OHAA), respectively.</text>
</comment>
<gene>
    <name evidence="4" type="primary">KYNU</name>
    <name evidence="5" type="ORF">FOZ61_007250</name>
</gene>
<feature type="binding site" evidence="4">
    <location>
        <position position="472"/>
    </location>
    <ligand>
        <name>pyridoxal 5'-phosphate</name>
        <dbReference type="ChEBI" id="CHEBI:597326"/>
    </ligand>
</feature>
<evidence type="ECO:0000256" key="4">
    <source>
        <dbReference type="HAMAP-Rule" id="MF_03017"/>
    </source>
</evidence>
<dbReference type="PANTHER" id="PTHR14084:SF0">
    <property type="entry name" value="KYNURENINASE"/>
    <property type="match status" value="1"/>
</dbReference>
<evidence type="ECO:0000256" key="3">
    <source>
        <dbReference type="ARBA" id="ARBA00022898"/>
    </source>
</evidence>